<dbReference type="AlphaFoldDB" id="A0A1M5FVC0"/>
<dbReference type="Proteomes" id="UP000183987">
    <property type="component" value="Unassembled WGS sequence"/>
</dbReference>
<reference evidence="2" key="1">
    <citation type="submission" date="2016-11" db="EMBL/GenBank/DDBJ databases">
        <authorList>
            <person name="Varghese N."/>
            <person name="Submissions S."/>
        </authorList>
    </citation>
    <scope>NUCLEOTIDE SEQUENCE [LARGE SCALE GENOMIC DNA]</scope>
    <source>
        <strain evidence="2">DSM 29326</strain>
    </source>
</reference>
<proteinExistence type="predicted"/>
<evidence type="ECO:0000313" key="2">
    <source>
        <dbReference type="Proteomes" id="UP000183987"/>
    </source>
</evidence>
<dbReference type="STRING" id="366533.SAMN05444339_1267"/>
<organism evidence="1 2">
    <name type="scientific">Loktanella atrilutea</name>
    <dbReference type="NCBI Taxonomy" id="366533"/>
    <lineage>
        <taxon>Bacteria</taxon>
        <taxon>Pseudomonadati</taxon>
        <taxon>Pseudomonadota</taxon>
        <taxon>Alphaproteobacteria</taxon>
        <taxon>Rhodobacterales</taxon>
        <taxon>Roseobacteraceae</taxon>
        <taxon>Loktanella</taxon>
    </lineage>
</organism>
<dbReference type="EMBL" id="FQUE01000026">
    <property type="protein sequence ID" value="SHF95344.1"/>
    <property type="molecule type" value="Genomic_DNA"/>
</dbReference>
<dbReference type="RefSeq" id="WP_072858991.1">
    <property type="nucleotide sequence ID" value="NZ_FQUE01000026.1"/>
</dbReference>
<keyword evidence="2" id="KW-1185">Reference proteome</keyword>
<name>A0A1M5FVC0_LOKAT</name>
<dbReference type="OrthoDB" id="6172634at2"/>
<accession>A0A1M5FVC0</accession>
<gene>
    <name evidence="1" type="ORF">SAMN05444339_1267</name>
</gene>
<sequence>MKDDTTASDHERYSGMAALTICEALMLALNDHNILPEKEFVGILQDAADAHENAVGLDGDKEMHEQVARLIKGIIAGGNSVRRP</sequence>
<evidence type="ECO:0000313" key="1">
    <source>
        <dbReference type="EMBL" id="SHF95344.1"/>
    </source>
</evidence>
<protein>
    <submittedName>
        <fullName evidence="1">Uncharacterized protein</fullName>
    </submittedName>
</protein>